<feature type="transmembrane region" description="Helical" evidence="2">
    <location>
        <begin position="53"/>
        <end position="72"/>
    </location>
</feature>
<organism evidence="3">
    <name type="scientific">Paenibacillus sp. AN1007</name>
    <dbReference type="NCBI Taxonomy" id="3151385"/>
    <lineage>
        <taxon>Bacteria</taxon>
        <taxon>Bacillati</taxon>
        <taxon>Bacillota</taxon>
        <taxon>Bacilli</taxon>
        <taxon>Bacillales</taxon>
        <taxon>Paenibacillaceae</taxon>
        <taxon>Paenibacillus</taxon>
    </lineage>
</organism>
<dbReference type="AlphaFoldDB" id="A0AAU8NHI5"/>
<keyword evidence="2" id="KW-0812">Transmembrane</keyword>
<sequence length="392" mass="44252">MTISPEEKALLADAYEVKKEQRQLNPADTTAAIQRGLAKARTNRPRINKRMKWITVLFAISLAMVGLLLGPFRDYGQQQQTTSPEPSVHWGKLEPFRELLSKDQERITLASALKHDYVQLIDQTVKRGKYELTVDAVMADENRITMLYSAQMDTSGGIYSIVNTKLTDASTGYVIDNGSIGSLHYSDEHHILRGRTTFERSRSRSLPEKLNFQFQLSSVVQENPKRVNGEGQEKQGPQTQQTQERKYEFSKKMNISVVLDPKFSIPKTEIIPVNRTFKFGDYEVLVAEVELSPLVARVKFDYDPTQKLDYETESFISDIIQPSEIITISKNGERTNLPQIGGSGTGNGMTYSFSSNMLDKPESILLKVRGKPGKAYADLKEAAEDQFEIKVK</sequence>
<evidence type="ECO:0000313" key="3">
    <source>
        <dbReference type="EMBL" id="XCP95987.1"/>
    </source>
</evidence>
<feature type="compositionally biased region" description="Basic and acidic residues" evidence="1">
    <location>
        <begin position="223"/>
        <end position="233"/>
    </location>
</feature>
<dbReference type="RefSeq" id="WP_366294164.1">
    <property type="nucleotide sequence ID" value="NZ_CP159992.1"/>
</dbReference>
<name>A0AAU8NHI5_9BACL</name>
<keyword evidence="2" id="KW-0472">Membrane</keyword>
<feature type="region of interest" description="Disordered" evidence="1">
    <location>
        <begin position="223"/>
        <end position="245"/>
    </location>
</feature>
<protein>
    <submittedName>
        <fullName evidence="3">DUF4179 domain-containing protein</fullName>
    </submittedName>
</protein>
<evidence type="ECO:0000256" key="1">
    <source>
        <dbReference type="SAM" id="MobiDB-lite"/>
    </source>
</evidence>
<reference evidence="3" key="1">
    <citation type="submission" date="2024-05" db="EMBL/GenBank/DDBJ databases">
        <title>Draft genome assemblies of 36 bacteria isolated from hibernating arctic ground squirrels.</title>
        <authorList>
            <person name="McKee H."/>
            <person name="Mullen L."/>
            <person name="Drown D.M."/>
            <person name="Duddleston K.N."/>
        </authorList>
    </citation>
    <scope>NUCLEOTIDE SEQUENCE</scope>
    <source>
        <strain evidence="3">AN1007</strain>
    </source>
</reference>
<dbReference type="Gene3D" id="2.60.40.1630">
    <property type="entry name" value="bacillus anthracis domain"/>
    <property type="match status" value="1"/>
</dbReference>
<accession>A0AAU8NHI5</accession>
<evidence type="ECO:0000256" key="2">
    <source>
        <dbReference type="SAM" id="Phobius"/>
    </source>
</evidence>
<keyword evidence="2" id="KW-1133">Transmembrane helix</keyword>
<dbReference type="EMBL" id="CP159992">
    <property type="protein sequence ID" value="XCP95987.1"/>
    <property type="molecule type" value="Genomic_DNA"/>
</dbReference>
<proteinExistence type="predicted"/>
<gene>
    <name evidence="3" type="ORF">ABXS70_04525</name>
</gene>